<dbReference type="GO" id="GO:0000455">
    <property type="term" value="P:enzyme-directed rRNA pseudouridine synthesis"/>
    <property type="evidence" value="ECO:0007669"/>
    <property type="project" value="UniProtKB-ARBA"/>
</dbReference>
<sequence length="263" mass="30378">MTYAKEYIYTKPNEQQIITHEKDKGISINKYVASTGLTSRRGAEAYIKEGRIRINDQIATLGNRVNEGDQVFFDLKPIHPLEEKVYILLNKPEGITCSTDPNIADNIALFMNYRLPIFPIGRLDKQTTGLILLTNDGDIVNKLLRKEYGHEKEYIVTLNKTYDDAFIKEMQAGVTIYNLAKNEYVVTDPATLYPVAEDTFKIVLKQGLNRQIRRMCQTLGYDVISLKRIRFMHLHLNDLPVGQYRYLTSNELIELQEQIKNQK</sequence>
<dbReference type="InterPro" id="IPR050343">
    <property type="entry name" value="RsuA_PseudoU_synthase"/>
</dbReference>
<dbReference type="SUPFAM" id="SSF55120">
    <property type="entry name" value="Pseudouridine synthase"/>
    <property type="match status" value="1"/>
</dbReference>
<organism evidence="6 7">
    <name type="scientific">Acholeplasma brassicae</name>
    <dbReference type="NCBI Taxonomy" id="61635"/>
    <lineage>
        <taxon>Bacteria</taxon>
        <taxon>Bacillati</taxon>
        <taxon>Mycoplasmatota</taxon>
        <taxon>Mollicutes</taxon>
        <taxon>Acholeplasmatales</taxon>
        <taxon>Acholeplasmataceae</taxon>
        <taxon>Acholeplasma</taxon>
    </lineage>
</organism>
<dbReference type="KEGG" id="abra:BN85311560"/>
<dbReference type="Gene3D" id="3.30.70.1560">
    <property type="entry name" value="Alpha-L RNA-binding motif"/>
    <property type="match status" value="1"/>
</dbReference>
<dbReference type="Pfam" id="PF01479">
    <property type="entry name" value="S4"/>
    <property type="match status" value="1"/>
</dbReference>
<evidence type="ECO:0000259" key="5">
    <source>
        <dbReference type="SMART" id="SM00363"/>
    </source>
</evidence>
<comment type="similarity">
    <text evidence="1 4">Belongs to the pseudouridine synthase RsuA family.</text>
</comment>
<evidence type="ECO:0000313" key="6">
    <source>
        <dbReference type="EMBL" id="CCV66177.1"/>
    </source>
</evidence>
<dbReference type="STRING" id="61635.BN85311560"/>
<evidence type="ECO:0000313" key="7">
    <source>
        <dbReference type="Proteomes" id="UP000032737"/>
    </source>
</evidence>
<dbReference type="InterPro" id="IPR002942">
    <property type="entry name" value="S4_RNA-bd"/>
</dbReference>
<dbReference type="NCBIfam" id="TIGR00093">
    <property type="entry name" value="pseudouridine synthase"/>
    <property type="match status" value="1"/>
</dbReference>
<evidence type="ECO:0000256" key="4">
    <source>
        <dbReference type="RuleBase" id="RU003887"/>
    </source>
</evidence>
<dbReference type="PANTHER" id="PTHR47683">
    <property type="entry name" value="PSEUDOURIDINE SYNTHASE FAMILY PROTEIN-RELATED"/>
    <property type="match status" value="1"/>
</dbReference>
<evidence type="ECO:0000256" key="2">
    <source>
        <dbReference type="ARBA" id="ARBA00023235"/>
    </source>
</evidence>
<dbReference type="PROSITE" id="PS50889">
    <property type="entry name" value="S4"/>
    <property type="match status" value="1"/>
</dbReference>
<dbReference type="AlphaFoldDB" id="U4KP27"/>
<dbReference type="InterPro" id="IPR006145">
    <property type="entry name" value="PsdUridine_synth_RsuA/RluA"/>
</dbReference>
<dbReference type="SUPFAM" id="SSF55174">
    <property type="entry name" value="Alpha-L RNA-binding motif"/>
    <property type="match status" value="1"/>
</dbReference>
<reference evidence="6 7" key="1">
    <citation type="journal article" date="2013" name="J. Mol. Microbiol. Biotechnol.">
        <title>Analysis of the Complete Genomes of Acholeplasma brassicae , A. palmae and A. laidlawii and Their Comparison to the Obligate Parasites from ' Candidatus Phytoplasma'.</title>
        <authorList>
            <person name="Kube M."/>
            <person name="Siewert C."/>
            <person name="Migdoll A.M."/>
            <person name="Duduk B."/>
            <person name="Holz S."/>
            <person name="Rabus R."/>
            <person name="Seemuller E."/>
            <person name="Mitrovic J."/>
            <person name="Muller I."/>
            <person name="Buttner C."/>
            <person name="Reinhardt R."/>
        </authorList>
    </citation>
    <scope>NUCLEOTIDE SEQUENCE [LARGE SCALE GENOMIC DNA]</scope>
    <source>
        <strain evidence="7">0502</strain>
    </source>
</reference>
<proteinExistence type="inferred from homology"/>
<keyword evidence="3" id="KW-0694">RNA-binding</keyword>
<dbReference type="InterPro" id="IPR000748">
    <property type="entry name" value="PsdUridine_synth_RsuA/RluB/E/F"/>
</dbReference>
<dbReference type="GO" id="GO:0120159">
    <property type="term" value="F:rRNA pseudouridine synthase activity"/>
    <property type="evidence" value="ECO:0007669"/>
    <property type="project" value="UniProtKB-ARBA"/>
</dbReference>
<dbReference type="GO" id="GO:0003723">
    <property type="term" value="F:RNA binding"/>
    <property type="evidence" value="ECO:0007669"/>
    <property type="project" value="UniProtKB-KW"/>
</dbReference>
<keyword evidence="7" id="KW-1185">Reference proteome</keyword>
<gene>
    <name evidence="6" type="primary">rluB</name>
    <name evidence="6" type="ORF">BN85311560</name>
</gene>
<name>U4KP27_9MOLU</name>
<dbReference type="InterPro" id="IPR018496">
    <property type="entry name" value="PsdUridine_synth_RsuA/RluB_CS"/>
</dbReference>
<dbReference type="InterPro" id="IPR020094">
    <property type="entry name" value="TruA/RsuA/RluB/E/F_N"/>
</dbReference>
<keyword evidence="2 4" id="KW-0413">Isomerase</keyword>
<dbReference type="Gene3D" id="3.10.290.10">
    <property type="entry name" value="RNA-binding S4 domain"/>
    <property type="match status" value="1"/>
</dbReference>
<evidence type="ECO:0000256" key="1">
    <source>
        <dbReference type="ARBA" id="ARBA00008348"/>
    </source>
</evidence>
<dbReference type="HOGENOM" id="CLU_024979_1_2_14"/>
<dbReference type="InterPro" id="IPR042092">
    <property type="entry name" value="PsdUridine_s_RsuA/RluB/E/F_cat"/>
</dbReference>
<dbReference type="Pfam" id="PF00849">
    <property type="entry name" value="PseudoU_synth_2"/>
    <property type="match status" value="1"/>
</dbReference>
<protein>
    <recommendedName>
        <fullName evidence="4">Pseudouridine synthase</fullName>
        <ecNumber evidence="4">5.4.99.-</ecNumber>
    </recommendedName>
</protein>
<dbReference type="SMART" id="SM00363">
    <property type="entry name" value="S4"/>
    <property type="match status" value="1"/>
</dbReference>
<dbReference type="EMBL" id="FO681348">
    <property type="protein sequence ID" value="CCV66177.1"/>
    <property type="molecule type" value="Genomic_DNA"/>
</dbReference>
<dbReference type="PANTHER" id="PTHR47683:SF2">
    <property type="entry name" value="RNA-BINDING S4 DOMAIN-CONTAINING PROTEIN"/>
    <property type="match status" value="1"/>
</dbReference>
<dbReference type="RefSeq" id="WP_030005037.1">
    <property type="nucleotide sequence ID" value="NC_022549.1"/>
</dbReference>
<dbReference type="CDD" id="cd00165">
    <property type="entry name" value="S4"/>
    <property type="match status" value="1"/>
</dbReference>
<dbReference type="Gene3D" id="3.30.70.580">
    <property type="entry name" value="Pseudouridine synthase I, catalytic domain, N-terminal subdomain"/>
    <property type="match status" value="1"/>
</dbReference>
<feature type="domain" description="RNA-binding S4" evidence="5">
    <location>
        <begin position="26"/>
        <end position="93"/>
    </location>
</feature>
<accession>U4KP27</accession>
<dbReference type="Proteomes" id="UP000032737">
    <property type="component" value="Chromosome"/>
</dbReference>
<dbReference type="PROSITE" id="PS01149">
    <property type="entry name" value="PSI_RSU"/>
    <property type="match status" value="1"/>
</dbReference>
<dbReference type="EC" id="5.4.99.-" evidence="4"/>
<evidence type="ECO:0000256" key="3">
    <source>
        <dbReference type="PROSITE-ProRule" id="PRU00182"/>
    </source>
</evidence>
<dbReference type="InterPro" id="IPR036986">
    <property type="entry name" value="S4_RNA-bd_sf"/>
</dbReference>
<dbReference type="InterPro" id="IPR020103">
    <property type="entry name" value="PsdUridine_synth_cat_dom_sf"/>
</dbReference>